<dbReference type="Proteomes" id="UP000070491">
    <property type="component" value="Unassembled WGS sequence"/>
</dbReference>
<gene>
    <name evidence="2" type="ORF">AKJ53_00620</name>
</gene>
<dbReference type="InterPro" id="IPR036237">
    <property type="entry name" value="Xyl_isomerase-like_sf"/>
</dbReference>
<reference evidence="2 3" key="1">
    <citation type="journal article" date="2016" name="Sci. Rep.">
        <title>Metabolic traits of an uncultured archaeal lineage -MSBL1- from brine pools of the Red Sea.</title>
        <authorList>
            <person name="Mwirichia R."/>
            <person name="Alam I."/>
            <person name="Rashid M."/>
            <person name="Vinu M."/>
            <person name="Ba-Alawi W."/>
            <person name="Anthony Kamau A."/>
            <person name="Kamanda Ngugi D."/>
            <person name="Goker M."/>
            <person name="Klenk H.P."/>
            <person name="Bajic V."/>
            <person name="Stingl U."/>
        </authorList>
    </citation>
    <scope>NUCLEOTIDE SEQUENCE [LARGE SCALE GENOMIC DNA]</scope>
    <source>
        <strain evidence="2">SCGC-AAA382F02</strain>
    </source>
</reference>
<organism evidence="2 3">
    <name type="scientific">candidate division MSBL1 archaeon SCGC-AAA382F02</name>
    <dbReference type="NCBI Taxonomy" id="1698282"/>
    <lineage>
        <taxon>Archaea</taxon>
        <taxon>Methanobacteriati</taxon>
        <taxon>Methanobacteriota</taxon>
        <taxon>candidate division MSBL1</taxon>
    </lineage>
</organism>
<comment type="caution">
    <text evidence="2">The sequence shown here is derived from an EMBL/GenBank/DDBJ whole genome shotgun (WGS) entry which is preliminary data.</text>
</comment>
<name>A0A133VIT8_9EURY</name>
<proteinExistence type="predicted"/>
<evidence type="ECO:0000313" key="2">
    <source>
        <dbReference type="EMBL" id="KXB06356.1"/>
    </source>
</evidence>
<evidence type="ECO:0000313" key="3">
    <source>
        <dbReference type="Proteomes" id="UP000070491"/>
    </source>
</evidence>
<dbReference type="InterPro" id="IPR013022">
    <property type="entry name" value="Xyl_isomerase-like_TIM-brl"/>
</dbReference>
<dbReference type="SUPFAM" id="SSF51658">
    <property type="entry name" value="Xylose isomerase-like"/>
    <property type="match status" value="1"/>
</dbReference>
<feature type="domain" description="Xylose isomerase-like TIM barrel" evidence="1">
    <location>
        <begin position="20"/>
        <end position="269"/>
    </location>
</feature>
<accession>A0A133VIT8</accession>
<keyword evidence="3" id="KW-1185">Reference proteome</keyword>
<evidence type="ECO:0000259" key="1">
    <source>
        <dbReference type="Pfam" id="PF01261"/>
    </source>
</evidence>
<dbReference type="PANTHER" id="PTHR12110">
    <property type="entry name" value="HYDROXYPYRUVATE ISOMERASE"/>
    <property type="match status" value="1"/>
</dbReference>
<protein>
    <recommendedName>
        <fullName evidence="1">Xylose isomerase-like TIM barrel domain-containing protein</fullName>
    </recommendedName>
</protein>
<dbReference type="PANTHER" id="PTHR12110:SF21">
    <property type="entry name" value="XYLOSE ISOMERASE-LIKE TIM BARREL DOMAIN-CONTAINING PROTEIN"/>
    <property type="match status" value="1"/>
</dbReference>
<dbReference type="Gene3D" id="3.20.20.150">
    <property type="entry name" value="Divalent-metal-dependent TIM barrel enzymes"/>
    <property type="match status" value="1"/>
</dbReference>
<dbReference type="AlphaFoldDB" id="A0A133VIT8"/>
<dbReference type="InterPro" id="IPR050312">
    <property type="entry name" value="IolE/XylAMocC-like"/>
</dbReference>
<sequence length="270" mass="31072">MKIGLSTLLFPQGSPEKGISLANDLDLDCIEIIFDIPHFFPESNLEKVRELKEKIDSSGLRTRVHGRFWDLNPISQYPELRDTTLEQEKESIKACNILDGDVVTIHPGRCWVRDNEKLFQKCKNWFIEYLDNLAQYAHEKGISLGLETGSHPADYPSIPEELLDVVQDRDEVGITLDIGHVFLHGQERGLGTDWVVRLIEMFDDELVNVHLHDNHGQRDEHLPLNHGSIDFDSILKALSEHYDDTLILELWDLSDSTEDVKESVEYLRNF</sequence>
<dbReference type="Pfam" id="PF01261">
    <property type="entry name" value="AP_endonuc_2"/>
    <property type="match status" value="1"/>
</dbReference>
<dbReference type="EMBL" id="LHYG01000005">
    <property type="protein sequence ID" value="KXB06356.1"/>
    <property type="molecule type" value="Genomic_DNA"/>
</dbReference>